<dbReference type="AlphaFoldDB" id="A0A2I1C7C4"/>
<dbReference type="Pfam" id="PF12872">
    <property type="entry name" value="OST-HTH"/>
    <property type="match status" value="1"/>
</dbReference>
<protein>
    <recommendedName>
        <fullName evidence="1">HTH OST-type domain-containing protein</fullName>
    </recommendedName>
</protein>
<dbReference type="Proteomes" id="UP000234474">
    <property type="component" value="Unassembled WGS sequence"/>
</dbReference>
<evidence type="ECO:0000259" key="1">
    <source>
        <dbReference type="PROSITE" id="PS51644"/>
    </source>
</evidence>
<dbReference type="InterPro" id="IPR025605">
    <property type="entry name" value="OST-HTH/LOTUS_dom"/>
</dbReference>
<dbReference type="VEuPathDB" id="FungiDB:P174DRAFT_459712"/>
<comment type="caution">
    <text evidence="2">The sequence shown here is derived from an EMBL/GenBank/DDBJ whole genome shotgun (WGS) entry which is preliminary data.</text>
</comment>
<dbReference type="Gene3D" id="3.40.50.1010">
    <property type="entry name" value="5'-nuclease"/>
    <property type="match status" value="1"/>
</dbReference>
<dbReference type="PANTHER" id="PTHR35811:SF1">
    <property type="entry name" value="HTH OST-TYPE DOMAIN-CONTAINING PROTEIN"/>
    <property type="match status" value="1"/>
</dbReference>
<dbReference type="RefSeq" id="XP_024682135.1">
    <property type="nucleotide sequence ID" value="XM_024829792.1"/>
</dbReference>
<evidence type="ECO:0000313" key="3">
    <source>
        <dbReference type="Proteomes" id="UP000234474"/>
    </source>
</evidence>
<dbReference type="Pfam" id="PF01936">
    <property type="entry name" value="NYN"/>
    <property type="match status" value="1"/>
</dbReference>
<dbReference type="GO" id="GO:0004540">
    <property type="term" value="F:RNA nuclease activity"/>
    <property type="evidence" value="ECO:0007669"/>
    <property type="project" value="InterPro"/>
</dbReference>
<dbReference type="CDD" id="cd10146">
    <property type="entry name" value="LabA_like_C"/>
    <property type="match status" value="1"/>
</dbReference>
<evidence type="ECO:0000313" key="2">
    <source>
        <dbReference type="EMBL" id="PKX93540.1"/>
    </source>
</evidence>
<reference evidence="3" key="1">
    <citation type="journal article" date="2018" name="Proc. Natl. Acad. Sci. U.S.A.">
        <title>Linking secondary metabolites to gene clusters through genome sequencing of six diverse Aspergillus species.</title>
        <authorList>
            <person name="Kaerboelling I."/>
            <person name="Vesth T.C."/>
            <person name="Frisvad J.C."/>
            <person name="Nybo J.L."/>
            <person name="Theobald S."/>
            <person name="Kuo A."/>
            <person name="Bowyer P."/>
            <person name="Matsuda Y."/>
            <person name="Mondo S."/>
            <person name="Lyhne E.K."/>
            <person name="Kogle M.E."/>
            <person name="Clum A."/>
            <person name="Lipzen A."/>
            <person name="Salamov A."/>
            <person name="Ngan C.Y."/>
            <person name="Daum C."/>
            <person name="Chiniquy J."/>
            <person name="Barry K."/>
            <person name="LaButti K."/>
            <person name="Haridas S."/>
            <person name="Simmons B.A."/>
            <person name="Magnuson J.K."/>
            <person name="Mortensen U.H."/>
            <person name="Larsen T.O."/>
            <person name="Grigoriev I.V."/>
            <person name="Baker S.E."/>
            <person name="Andersen M.R."/>
        </authorList>
    </citation>
    <scope>NUCLEOTIDE SEQUENCE [LARGE SCALE GENOMIC DNA]</scope>
    <source>
        <strain evidence="3">IBT 16806</strain>
    </source>
</reference>
<sequence>MTYYRQLATASVMGRTESELVAGSSAENARSSVVSWKGELLEQLIQPIQQFAYTHGKNATGSAMIIDAMDLLYSSWYDGFCLVSSNNDFTRLAARIRESGLTVYRFREHKTPRPFIAACDEFIYTENLMHIDKLVPHANSTQINSDLASLLWTIVEAASDDDGWARLSKVGPLLTKKYPDFDPRTYRYHKLSDLTTALSFLETARCYLGKGLSTEIFPKNPAK</sequence>
<dbReference type="PROSITE" id="PS51644">
    <property type="entry name" value="HTH_OST"/>
    <property type="match status" value="1"/>
</dbReference>
<dbReference type="Gene3D" id="3.30.420.610">
    <property type="entry name" value="LOTUS domain-like"/>
    <property type="match status" value="1"/>
</dbReference>
<dbReference type="CDD" id="cd11297">
    <property type="entry name" value="PIN_LabA-like_N_1"/>
    <property type="match status" value="1"/>
</dbReference>
<proteinExistence type="predicted"/>
<dbReference type="OrthoDB" id="5205629at2759"/>
<dbReference type="GeneID" id="36537118"/>
<dbReference type="InterPro" id="IPR041966">
    <property type="entry name" value="LOTUS-like"/>
</dbReference>
<dbReference type="PANTHER" id="PTHR35811">
    <property type="entry name" value="SLR1870 PROTEIN"/>
    <property type="match status" value="1"/>
</dbReference>
<keyword evidence="3" id="KW-1185">Reference proteome</keyword>
<gene>
    <name evidence="2" type="ORF">P174DRAFT_459712</name>
</gene>
<dbReference type="InterPro" id="IPR021139">
    <property type="entry name" value="NYN"/>
</dbReference>
<dbReference type="EMBL" id="MSZS01000004">
    <property type="protein sequence ID" value="PKX93540.1"/>
    <property type="molecule type" value="Genomic_DNA"/>
</dbReference>
<feature type="domain" description="HTH OST-type" evidence="1">
    <location>
        <begin position="143"/>
        <end position="220"/>
    </location>
</feature>
<name>A0A2I1C7C4_ASPN1</name>
<organism evidence="2 3">
    <name type="scientific">Aspergillus novofumigatus (strain IBT 16806)</name>
    <dbReference type="NCBI Taxonomy" id="1392255"/>
    <lineage>
        <taxon>Eukaryota</taxon>
        <taxon>Fungi</taxon>
        <taxon>Dikarya</taxon>
        <taxon>Ascomycota</taxon>
        <taxon>Pezizomycotina</taxon>
        <taxon>Eurotiomycetes</taxon>
        <taxon>Eurotiomycetidae</taxon>
        <taxon>Eurotiales</taxon>
        <taxon>Aspergillaceae</taxon>
        <taxon>Aspergillus</taxon>
        <taxon>Aspergillus subgen. Fumigati</taxon>
    </lineage>
</organism>
<accession>A0A2I1C7C4</accession>